<feature type="transmembrane region" description="Helical" evidence="1">
    <location>
        <begin position="380"/>
        <end position="399"/>
    </location>
</feature>
<feature type="transmembrane region" description="Helical" evidence="1">
    <location>
        <begin position="105"/>
        <end position="122"/>
    </location>
</feature>
<gene>
    <name evidence="2" type="ORF">C7H09_00090</name>
</gene>
<keyword evidence="1" id="KW-1133">Transmembrane helix</keyword>
<feature type="transmembrane region" description="Helical" evidence="1">
    <location>
        <begin position="353"/>
        <end position="373"/>
    </location>
</feature>
<keyword evidence="1" id="KW-0812">Transmembrane</keyword>
<organism evidence="2 3">
    <name type="scientific">Marinobacter fuscus</name>
    <dbReference type="NCBI Taxonomy" id="2109942"/>
    <lineage>
        <taxon>Bacteria</taxon>
        <taxon>Pseudomonadati</taxon>
        <taxon>Pseudomonadota</taxon>
        <taxon>Gammaproteobacteria</taxon>
        <taxon>Pseudomonadales</taxon>
        <taxon>Marinobacteraceae</taxon>
        <taxon>Marinobacter</taxon>
    </lineage>
</organism>
<evidence type="ECO:0000256" key="1">
    <source>
        <dbReference type="SAM" id="Phobius"/>
    </source>
</evidence>
<keyword evidence="3" id="KW-1185">Reference proteome</keyword>
<feature type="transmembrane region" description="Helical" evidence="1">
    <location>
        <begin position="160"/>
        <end position="185"/>
    </location>
</feature>
<sequence length="638" mass="69162">MVLALFTLLVLQLLQFRFGYRLTADDAMFLQFIWQGWERVWAEAGAVAEFSGRIGHYAMTPLNALGALVAGSTAGRIILLLLYYAAPVLLSVYLGRLLAPGRWRVAAGFMVLVLLAVHPLAYEHMPPNAYPLQNTLPFLAVLLARLAILQWPGAHGFIRCLIYALTAGAMLVSEFVFMFATALMAVDHLCHSAWPRNGAQRTRILGLYVSPFRLLADSVVVLVALGVYLGYRWHYPSMYEGNDPSGILNPLRFFATALFHIDAGTVFHRLPGFDFAAVAAGAWLVAGVVALLTLLCASLLLRQLPLLSVRAATGVLLAGGILMFYMVAPLAATARQQQWCLEAGVCGYLDSRVAFLGFGALAYALLSLVLRAAPAQKQKPVVWVSAALLGLVAGVNYAANSVVGADMRHVVSPWGRAEAMACGAGQNAWLTDEQMSAIDPGERVSMHPQVDRRVFWLEYMNFVRRSGMCAGAAVDNPHTLNDGFYVGFTSWSSQAPGLLAGGWSAPETWGVWSNGQVSSLSLPLVKGVHDQVTALRVHFSPYFGPSVKEQAIDVLVDGKAVARWEFSQSTYEGGDCCWREIPLPPQRSGSPLTVSFAYQSLRQPGYPGEGGDVRELAIGLKSLVLLPSPHIIGVDDVE</sequence>
<feature type="transmembrane region" description="Helical" evidence="1">
    <location>
        <begin position="77"/>
        <end position="98"/>
    </location>
</feature>
<feature type="transmembrane region" description="Helical" evidence="1">
    <location>
        <begin position="276"/>
        <end position="301"/>
    </location>
</feature>
<feature type="transmembrane region" description="Helical" evidence="1">
    <location>
        <begin position="313"/>
        <end position="333"/>
    </location>
</feature>
<dbReference type="Proteomes" id="UP000239866">
    <property type="component" value="Unassembled WGS sequence"/>
</dbReference>
<accession>A0A2T1KW25</accession>
<dbReference type="AlphaFoldDB" id="A0A2T1KW25"/>
<dbReference type="EMBL" id="PXNP01000004">
    <property type="protein sequence ID" value="PSF14290.1"/>
    <property type="molecule type" value="Genomic_DNA"/>
</dbReference>
<comment type="caution">
    <text evidence="2">The sequence shown here is derived from an EMBL/GenBank/DDBJ whole genome shotgun (WGS) entry which is preliminary data.</text>
</comment>
<protein>
    <submittedName>
        <fullName evidence="2">Uncharacterized protein</fullName>
    </submittedName>
</protein>
<evidence type="ECO:0000313" key="2">
    <source>
        <dbReference type="EMBL" id="PSF14290.1"/>
    </source>
</evidence>
<proteinExistence type="predicted"/>
<reference evidence="2 3" key="1">
    <citation type="submission" date="2018-03" db="EMBL/GenBank/DDBJ databases">
        <title>Marinobacter brunus sp. nov., a marine bacterium of Gamma-proteobacteria isolated from the surface seawater of the South China Sea.</title>
        <authorList>
            <person name="Cheng H."/>
            <person name="Wu Y.-H."/>
            <person name="Xamxidin M."/>
            <person name="Xu X.-W."/>
        </authorList>
    </citation>
    <scope>NUCLEOTIDE SEQUENCE [LARGE SCALE GENOMIC DNA]</scope>
    <source>
        <strain evidence="2 3">NH169-3</strain>
    </source>
</reference>
<keyword evidence="1" id="KW-0472">Membrane</keyword>
<name>A0A2T1KW25_9GAMM</name>
<evidence type="ECO:0000313" key="3">
    <source>
        <dbReference type="Proteomes" id="UP000239866"/>
    </source>
</evidence>
<feature type="transmembrane region" description="Helical" evidence="1">
    <location>
        <begin position="205"/>
        <end position="231"/>
    </location>
</feature>